<dbReference type="Pfam" id="PF19744">
    <property type="entry name" value="DUF6232"/>
    <property type="match status" value="1"/>
</dbReference>
<evidence type="ECO:0000313" key="3">
    <source>
        <dbReference type="Proteomes" id="UP000193558"/>
    </source>
</evidence>
<proteinExistence type="predicted"/>
<organism evidence="2 3">
    <name type="scientific">Pantoea rwandensis</name>
    <dbReference type="NCBI Taxonomy" id="1076550"/>
    <lineage>
        <taxon>Bacteria</taxon>
        <taxon>Pseudomonadati</taxon>
        <taxon>Pseudomonadota</taxon>
        <taxon>Gammaproteobacteria</taxon>
        <taxon>Enterobacterales</taxon>
        <taxon>Erwiniaceae</taxon>
        <taxon>Pantoea</taxon>
    </lineage>
</organism>
<dbReference type="EMBL" id="MLFR01000005">
    <property type="protein sequence ID" value="ORM70298.1"/>
    <property type="molecule type" value="Genomic_DNA"/>
</dbReference>
<dbReference type="Proteomes" id="UP000193558">
    <property type="component" value="Unassembled WGS sequence"/>
</dbReference>
<dbReference type="InterPro" id="IPR045629">
    <property type="entry name" value="DUF6232"/>
</dbReference>
<sequence>MSEIEFYRNGNVSISNSRFIVGTTTYAMNGVTSVKRGQNEPPKAAPIVVGLIGVVMVFAASTLLFKGIGVLVVLACIAWFKSLKTEYLVFLNSSSGESQALASTDKGYIDQVIHNLNEAIIHRG</sequence>
<protein>
    <submittedName>
        <fullName evidence="2">QacE</fullName>
    </submittedName>
</protein>
<keyword evidence="1" id="KW-0472">Membrane</keyword>
<evidence type="ECO:0000313" key="2">
    <source>
        <dbReference type="EMBL" id="ORM70298.1"/>
    </source>
</evidence>
<comment type="caution">
    <text evidence="2">The sequence shown here is derived from an EMBL/GenBank/DDBJ whole genome shotgun (WGS) entry which is preliminary data.</text>
</comment>
<gene>
    <name evidence="2" type="ORF">HA51_08310</name>
</gene>
<feature type="transmembrane region" description="Helical" evidence="1">
    <location>
        <begin position="47"/>
        <end position="80"/>
    </location>
</feature>
<keyword evidence="1" id="KW-1133">Transmembrane helix</keyword>
<dbReference type="AlphaFoldDB" id="A0A1X1D0T8"/>
<evidence type="ECO:0000256" key="1">
    <source>
        <dbReference type="SAM" id="Phobius"/>
    </source>
</evidence>
<name>A0A1X1D0T8_9GAMM</name>
<accession>A0A1X1D0T8</accession>
<reference evidence="2 3" key="1">
    <citation type="journal article" date="2017" name="Antonie Van Leeuwenhoek">
        <title>Phylogenomic resolution of the bacterial genus Pantoea and its relationship with Erwinia and Tatumella.</title>
        <authorList>
            <person name="Palmer M."/>
            <person name="Steenkamp E.T."/>
            <person name="Coetzee M.P."/>
            <person name="Chan W.Y."/>
            <person name="van Zyl E."/>
            <person name="De Maayer P."/>
            <person name="Coutinho T.A."/>
            <person name="Blom J."/>
            <person name="Smits T.H."/>
            <person name="Duffy B."/>
            <person name="Venter S.N."/>
        </authorList>
    </citation>
    <scope>NUCLEOTIDE SEQUENCE [LARGE SCALE GENOMIC DNA]</scope>
    <source>
        <strain evidence="2 3">LMG 26275</strain>
    </source>
</reference>
<dbReference type="RefSeq" id="WP_169718776.1">
    <property type="nucleotide sequence ID" value="NZ_MLFR01000005.1"/>
</dbReference>
<keyword evidence="1" id="KW-0812">Transmembrane</keyword>